<name>A0A2I0GBK8_PUNGR</name>
<proteinExistence type="predicted"/>
<dbReference type="AlphaFoldDB" id="A0A2I0GBK8"/>
<evidence type="ECO:0000313" key="1">
    <source>
        <dbReference type="EMBL" id="PKH47832.1"/>
    </source>
</evidence>
<accession>A0A2I0GBK8</accession>
<comment type="caution">
    <text evidence="1">The sequence shown here is derived from an EMBL/GenBank/DDBJ whole genome shotgun (WGS) entry which is preliminary data.</text>
</comment>
<dbReference type="EMBL" id="PGOL01045284">
    <property type="protein sequence ID" value="PKH47832.1"/>
    <property type="molecule type" value="Genomic_DNA"/>
</dbReference>
<organism evidence="1 2">
    <name type="scientific">Punica granatum</name>
    <name type="common">Pomegranate</name>
    <dbReference type="NCBI Taxonomy" id="22663"/>
    <lineage>
        <taxon>Eukaryota</taxon>
        <taxon>Viridiplantae</taxon>
        <taxon>Streptophyta</taxon>
        <taxon>Embryophyta</taxon>
        <taxon>Tracheophyta</taxon>
        <taxon>Spermatophyta</taxon>
        <taxon>Magnoliopsida</taxon>
        <taxon>eudicotyledons</taxon>
        <taxon>Gunneridae</taxon>
        <taxon>Pentapetalae</taxon>
        <taxon>rosids</taxon>
        <taxon>malvids</taxon>
        <taxon>Myrtales</taxon>
        <taxon>Lythraceae</taxon>
        <taxon>Punica</taxon>
    </lineage>
</organism>
<sequence length="196" mass="22590">MQQPQHGKTPQVIDPYPCPTQSFIQNQPWKPYVIHTMLYMASFVVAQPFPQAQPPVDVQPPATARPRHILPMLVQQPVTSHNLPPQGQVNLHQQQYVKPQIQQLLHEKEVSTQPPCEGHLIEEETVDHRSSMQYEIDPPRSIRQKSGARRILHSFHRELMHLSLGGLMTLKWSVNLEKRLSINQLEPILKIKLMPV</sequence>
<evidence type="ECO:0000313" key="2">
    <source>
        <dbReference type="Proteomes" id="UP000233551"/>
    </source>
</evidence>
<dbReference type="Proteomes" id="UP000233551">
    <property type="component" value="Unassembled WGS sequence"/>
</dbReference>
<keyword evidence="2" id="KW-1185">Reference proteome</keyword>
<gene>
    <name evidence="1" type="ORF">CRG98_050428</name>
</gene>
<reference evidence="1 2" key="1">
    <citation type="submission" date="2017-11" db="EMBL/GenBank/DDBJ databases">
        <title>De-novo sequencing of pomegranate (Punica granatum L.) genome.</title>
        <authorList>
            <person name="Akparov Z."/>
            <person name="Amiraslanov A."/>
            <person name="Hajiyeva S."/>
            <person name="Abbasov M."/>
            <person name="Kaur K."/>
            <person name="Hamwieh A."/>
            <person name="Solovyev V."/>
            <person name="Salamov A."/>
            <person name="Braich B."/>
            <person name="Kosarev P."/>
            <person name="Mahmoud A."/>
            <person name="Hajiyev E."/>
            <person name="Babayeva S."/>
            <person name="Izzatullayeva V."/>
            <person name="Mammadov A."/>
            <person name="Mammadov A."/>
            <person name="Sharifova S."/>
            <person name="Ojaghi J."/>
            <person name="Eynullazada K."/>
            <person name="Bayramov B."/>
            <person name="Abdulazimova A."/>
            <person name="Shahmuradov I."/>
        </authorList>
    </citation>
    <scope>NUCLEOTIDE SEQUENCE [LARGE SCALE GENOMIC DNA]</scope>
    <source>
        <strain evidence="2">cv. AG2017</strain>
        <tissue evidence="1">Leaf</tissue>
    </source>
</reference>
<protein>
    <submittedName>
        <fullName evidence="1">Uncharacterized protein</fullName>
    </submittedName>
</protein>